<dbReference type="eggNOG" id="COG2919">
    <property type="taxonomic scope" value="Bacteria"/>
</dbReference>
<dbReference type="InterPro" id="IPR007060">
    <property type="entry name" value="FtsL/DivIC"/>
</dbReference>
<keyword evidence="1" id="KW-0175">Coiled coil</keyword>
<dbReference type="AlphaFoldDB" id="A0A067W6A4"/>
<evidence type="ECO:0000256" key="2">
    <source>
        <dbReference type="SAM" id="Phobius"/>
    </source>
</evidence>
<organism evidence="3 4">
    <name type="scientific">Bartonella rochalimae ATCC BAA-1498</name>
    <dbReference type="NCBI Taxonomy" id="685782"/>
    <lineage>
        <taxon>Bacteria</taxon>
        <taxon>Pseudomonadati</taxon>
        <taxon>Pseudomonadota</taxon>
        <taxon>Alphaproteobacteria</taxon>
        <taxon>Hyphomicrobiales</taxon>
        <taxon>Bartonellaceae</taxon>
        <taxon>Bartonella</taxon>
    </lineage>
</organism>
<keyword evidence="2" id="KW-1133">Transmembrane helix</keyword>
<protein>
    <recommendedName>
        <fullName evidence="5">Septum formation initiator protein</fullName>
    </recommendedName>
</protein>
<keyword evidence="2" id="KW-0812">Transmembrane</keyword>
<dbReference type="PATRIC" id="fig|685782.3.peg.1304"/>
<feature type="transmembrane region" description="Helical" evidence="2">
    <location>
        <begin position="12"/>
        <end position="32"/>
    </location>
</feature>
<accession>A0A067W6A4</accession>
<evidence type="ECO:0000313" key="3">
    <source>
        <dbReference type="EMBL" id="KEC54366.1"/>
    </source>
</evidence>
<evidence type="ECO:0000256" key="1">
    <source>
        <dbReference type="SAM" id="Coils"/>
    </source>
</evidence>
<dbReference type="OrthoDB" id="9815600at2"/>
<dbReference type="EMBL" id="AHPK01000018">
    <property type="protein sequence ID" value="KEC54366.1"/>
    <property type="molecule type" value="Genomic_DNA"/>
</dbReference>
<feature type="coiled-coil region" evidence="1">
    <location>
        <begin position="41"/>
        <end position="68"/>
    </location>
</feature>
<comment type="caution">
    <text evidence="3">The sequence shown here is derived from an EMBL/GenBank/DDBJ whole genome shotgun (WGS) entry which is preliminary data.</text>
</comment>
<gene>
    <name evidence="3" type="ORF">O99_01247</name>
</gene>
<keyword evidence="4" id="KW-1185">Reference proteome</keyword>
<proteinExistence type="predicted"/>
<keyword evidence="2" id="KW-0472">Membrane</keyword>
<evidence type="ECO:0000313" key="4">
    <source>
        <dbReference type="Proteomes" id="UP000027336"/>
    </source>
</evidence>
<sequence>MWTKQKQRSIKARFILPLITVGVLGYFSYHIYHGKYGLYSRSKINQHIIELQEELHQVKAERISIEKRISLLRDGHIEKDMLDEYVRKNLNFSKPNELTILISPSDLNELEVN</sequence>
<dbReference type="Pfam" id="PF04977">
    <property type="entry name" value="DivIC"/>
    <property type="match status" value="1"/>
</dbReference>
<dbReference type="RefSeq" id="WP_035007325.1">
    <property type="nucleotide sequence ID" value="NZ_KL407338.1"/>
</dbReference>
<dbReference type="HOGENOM" id="CLU_159931_0_0_5"/>
<dbReference type="Proteomes" id="UP000027336">
    <property type="component" value="Unassembled WGS sequence"/>
</dbReference>
<reference evidence="3 4" key="1">
    <citation type="submission" date="2012-04" db="EMBL/GenBank/DDBJ databases">
        <title>The Genome Sequence of Bartonella rochalimae BMGH.</title>
        <authorList>
            <consortium name="The Broad Institute Genome Sequencing Platform"/>
            <consortium name="The Broad Institute Genome Sequencing Center for Infectious Disease"/>
            <person name="Feldgarden M."/>
            <person name="Kirby J."/>
            <person name="Kosoy M."/>
            <person name="Birtles R."/>
            <person name="Probert W.S."/>
            <person name="Chiaraviglio L."/>
            <person name="Walker B."/>
            <person name="Young S.K."/>
            <person name="Zeng Q."/>
            <person name="Gargeya S."/>
            <person name="Fitzgerald M."/>
            <person name="Haas B."/>
            <person name="Abouelleil A."/>
            <person name="Alvarado L."/>
            <person name="Arachchi H.M."/>
            <person name="Berlin A.M."/>
            <person name="Chapman S.B."/>
            <person name="Goldberg J."/>
            <person name="Griggs A."/>
            <person name="Gujja S."/>
            <person name="Hansen M."/>
            <person name="Howarth C."/>
            <person name="Imamovic A."/>
            <person name="Larimer J."/>
            <person name="McCowen C."/>
            <person name="Montmayeur A."/>
            <person name="Murphy C."/>
            <person name="Neiman D."/>
            <person name="Pearson M."/>
            <person name="Priest M."/>
            <person name="Roberts A."/>
            <person name="Saif S."/>
            <person name="Shea T."/>
            <person name="Sisk P."/>
            <person name="Sykes S."/>
            <person name="Wortman J."/>
            <person name="Nusbaum C."/>
            <person name="Birren B."/>
        </authorList>
    </citation>
    <scope>NUCLEOTIDE SEQUENCE [LARGE SCALE GENOMIC DNA]</scope>
    <source>
        <strain evidence="3 4">ATCC BAA-1498</strain>
    </source>
</reference>
<name>A0A067W6A4_9HYPH</name>
<evidence type="ECO:0008006" key="5">
    <source>
        <dbReference type="Google" id="ProtNLM"/>
    </source>
</evidence>